<reference evidence="1 2" key="1">
    <citation type="journal article" date="2022" name="DNA Res.">
        <title>Chromosomal-level genome assembly of the orchid tree Bauhinia variegata (Leguminosae; Cercidoideae) supports the allotetraploid origin hypothesis of Bauhinia.</title>
        <authorList>
            <person name="Zhong Y."/>
            <person name="Chen Y."/>
            <person name="Zheng D."/>
            <person name="Pang J."/>
            <person name="Liu Y."/>
            <person name="Luo S."/>
            <person name="Meng S."/>
            <person name="Qian L."/>
            <person name="Wei D."/>
            <person name="Dai S."/>
            <person name="Zhou R."/>
        </authorList>
    </citation>
    <scope>NUCLEOTIDE SEQUENCE [LARGE SCALE GENOMIC DNA]</scope>
    <source>
        <strain evidence="1">BV-YZ2020</strain>
    </source>
</reference>
<sequence>MALISESPFFLRCVVVAITLFVICLFPTVHAEDEFSSVIKLPSKEEQDLCAGTVPVSCPVTCFRTDPVCGVNGVNYWCGCAEAVCAGTKVAKLGVCEMDNGGSASLPGQALLLVHILWLIVLGFSVIFGLF</sequence>
<comment type="caution">
    <text evidence="1">The sequence shown here is derived from an EMBL/GenBank/DDBJ whole genome shotgun (WGS) entry which is preliminary data.</text>
</comment>
<dbReference type="Proteomes" id="UP000828941">
    <property type="component" value="Chromosome 12"/>
</dbReference>
<evidence type="ECO:0000313" key="1">
    <source>
        <dbReference type="EMBL" id="KAI4306602.1"/>
    </source>
</evidence>
<proteinExistence type="predicted"/>
<keyword evidence="2" id="KW-1185">Reference proteome</keyword>
<organism evidence="1 2">
    <name type="scientific">Bauhinia variegata</name>
    <name type="common">Purple orchid tree</name>
    <name type="synonym">Phanera variegata</name>
    <dbReference type="NCBI Taxonomy" id="167791"/>
    <lineage>
        <taxon>Eukaryota</taxon>
        <taxon>Viridiplantae</taxon>
        <taxon>Streptophyta</taxon>
        <taxon>Embryophyta</taxon>
        <taxon>Tracheophyta</taxon>
        <taxon>Spermatophyta</taxon>
        <taxon>Magnoliopsida</taxon>
        <taxon>eudicotyledons</taxon>
        <taxon>Gunneridae</taxon>
        <taxon>Pentapetalae</taxon>
        <taxon>rosids</taxon>
        <taxon>fabids</taxon>
        <taxon>Fabales</taxon>
        <taxon>Fabaceae</taxon>
        <taxon>Cercidoideae</taxon>
        <taxon>Cercideae</taxon>
        <taxon>Bauhiniinae</taxon>
        <taxon>Bauhinia</taxon>
    </lineage>
</organism>
<protein>
    <submittedName>
        <fullName evidence="1">Uncharacterized protein</fullName>
    </submittedName>
</protein>
<gene>
    <name evidence="1" type="ORF">L6164_029863</name>
</gene>
<accession>A0ACB9LAF3</accession>
<evidence type="ECO:0000313" key="2">
    <source>
        <dbReference type="Proteomes" id="UP000828941"/>
    </source>
</evidence>
<name>A0ACB9LAF3_BAUVA</name>
<dbReference type="EMBL" id="CM039437">
    <property type="protein sequence ID" value="KAI4306602.1"/>
    <property type="molecule type" value="Genomic_DNA"/>
</dbReference>